<organism evidence="2 3">
    <name type="scientific">Chlamydomonas eustigma</name>
    <dbReference type="NCBI Taxonomy" id="1157962"/>
    <lineage>
        <taxon>Eukaryota</taxon>
        <taxon>Viridiplantae</taxon>
        <taxon>Chlorophyta</taxon>
        <taxon>core chlorophytes</taxon>
        <taxon>Chlorophyceae</taxon>
        <taxon>CS clade</taxon>
        <taxon>Chlamydomonadales</taxon>
        <taxon>Chlamydomonadaceae</taxon>
        <taxon>Chlamydomonas</taxon>
    </lineage>
</organism>
<dbReference type="InterPro" id="IPR000195">
    <property type="entry name" value="Rab-GAP-TBC_dom"/>
</dbReference>
<dbReference type="InterPro" id="IPR035969">
    <property type="entry name" value="Rab-GAP_TBC_sf"/>
</dbReference>
<dbReference type="Proteomes" id="UP000232323">
    <property type="component" value="Unassembled WGS sequence"/>
</dbReference>
<dbReference type="GO" id="GO:0031267">
    <property type="term" value="F:small GTPase binding"/>
    <property type="evidence" value="ECO:0007669"/>
    <property type="project" value="TreeGrafter"/>
</dbReference>
<proteinExistence type="predicted"/>
<name>A0A250XSK6_9CHLO</name>
<keyword evidence="3" id="KW-1185">Reference proteome</keyword>
<feature type="domain" description="Rab-GAP TBC" evidence="1">
    <location>
        <begin position="100"/>
        <end position="288"/>
    </location>
</feature>
<dbReference type="GO" id="GO:0005096">
    <property type="term" value="F:GTPase activator activity"/>
    <property type="evidence" value="ECO:0007669"/>
    <property type="project" value="TreeGrafter"/>
</dbReference>
<dbReference type="OrthoDB" id="159449at2759"/>
<dbReference type="Gene3D" id="1.10.8.270">
    <property type="entry name" value="putative rabgap domain of human tbc1 domain family member 14 like domains"/>
    <property type="match status" value="1"/>
</dbReference>
<evidence type="ECO:0000313" key="2">
    <source>
        <dbReference type="EMBL" id="GAX86044.1"/>
    </source>
</evidence>
<dbReference type="SUPFAM" id="SSF47923">
    <property type="entry name" value="Ypt/Rab-GAP domain of gyp1p"/>
    <property type="match status" value="1"/>
</dbReference>
<dbReference type="STRING" id="1157962.A0A250XSK6"/>
<accession>A0A250XSK6</accession>
<dbReference type="PROSITE" id="PS50086">
    <property type="entry name" value="TBC_RABGAP"/>
    <property type="match status" value="1"/>
</dbReference>
<evidence type="ECO:0000313" key="3">
    <source>
        <dbReference type="Proteomes" id="UP000232323"/>
    </source>
</evidence>
<comment type="caution">
    <text evidence="2">The sequence shown here is derived from an EMBL/GenBank/DDBJ whole genome shotgun (WGS) entry which is preliminary data.</text>
</comment>
<sequence>MNKSDKLLDSEGLATPSFAKVENDRQATRDHFGFFVPAKLSDSDHAMLVSQPSGYNASGWSLKNIPRNVECNSKAALDSVARHYHVLMFDPDVKNLARHGIPNSLRPTMWHWLSGGYGLQKAAEENLYNKLTSEVENVDEETMDKVEEGCACLAPNFTTNILLLSGKGSECLCDIMYATLQHWPHLVYSHGLHQLAAFMLLVITPHRAEHAFWSLLGFLQTKLYPAVAGQVTLGCFIETGVLELLVLQRMPKLSSHLSKMEWHIPYFCSTWYSQVFTSSLQPEVVRAS</sequence>
<dbReference type="AlphaFoldDB" id="A0A250XSK6"/>
<gene>
    <name evidence="2" type="ORF">CEUSTIGMA_g13459.t1</name>
</gene>
<dbReference type="PANTHER" id="PTHR47219:SF20">
    <property type="entry name" value="TBC1 DOMAIN FAMILY MEMBER 2B"/>
    <property type="match status" value="1"/>
</dbReference>
<dbReference type="InterPro" id="IPR050302">
    <property type="entry name" value="Rab_GAP_TBC_domain"/>
</dbReference>
<protein>
    <recommendedName>
        <fullName evidence="1">Rab-GAP TBC domain-containing protein</fullName>
    </recommendedName>
</protein>
<dbReference type="Gene3D" id="1.10.472.80">
    <property type="entry name" value="Ypt/Rab-GAP domain of gyp1p, domain 3"/>
    <property type="match status" value="1"/>
</dbReference>
<dbReference type="PANTHER" id="PTHR47219">
    <property type="entry name" value="RAB GTPASE-ACTIVATING PROTEIN 1-LIKE"/>
    <property type="match status" value="1"/>
</dbReference>
<dbReference type="Pfam" id="PF00566">
    <property type="entry name" value="RabGAP-TBC"/>
    <property type="match status" value="1"/>
</dbReference>
<reference evidence="2 3" key="1">
    <citation type="submission" date="2017-08" db="EMBL/GenBank/DDBJ databases">
        <title>Acidophilic green algal genome provides insights into adaptation to an acidic environment.</title>
        <authorList>
            <person name="Hirooka S."/>
            <person name="Hirose Y."/>
            <person name="Kanesaki Y."/>
            <person name="Higuchi S."/>
            <person name="Fujiwara T."/>
            <person name="Onuma R."/>
            <person name="Era A."/>
            <person name="Ohbayashi R."/>
            <person name="Uzuka A."/>
            <person name="Nozaki H."/>
            <person name="Yoshikawa H."/>
            <person name="Miyagishima S.Y."/>
        </authorList>
    </citation>
    <scope>NUCLEOTIDE SEQUENCE [LARGE SCALE GENOMIC DNA]</scope>
    <source>
        <strain evidence="2 3">NIES-2499</strain>
    </source>
</reference>
<dbReference type="EMBL" id="BEGY01000220">
    <property type="protein sequence ID" value="GAX86044.1"/>
    <property type="molecule type" value="Genomic_DNA"/>
</dbReference>
<evidence type="ECO:0000259" key="1">
    <source>
        <dbReference type="PROSITE" id="PS50086"/>
    </source>
</evidence>